<evidence type="ECO:0000313" key="1">
    <source>
        <dbReference type="EMBL" id="MFG3014328.1"/>
    </source>
</evidence>
<proteinExistence type="predicted"/>
<dbReference type="RefSeq" id="WP_392820917.1">
    <property type="nucleotide sequence ID" value="NZ_JBICYV010000015.1"/>
</dbReference>
<dbReference type="Proteomes" id="UP001604267">
    <property type="component" value="Unassembled WGS sequence"/>
</dbReference>
<evidence type="ECO:0000313" key="2">
    <source>
        <dbReference type="Proteomes" id="UP001604267"/>
    </source>
</evidence>
<gene>
    <name evidence="1" type="ORF">ACGFZB_28695</name>
</gene>
<comment type="caution">
    <text evidence="1">The sequence shown here is derived from an EMBL/GenBank/DDBJ whole genome shotgun (WGS) entry which is preliminary data.</text>
</comment>
<dbReference type="EMBL" id="JBICYV010000015">
    <property type="protein sequence ID" value="MFG3014328.1"/>
    <property type="molecule type" value="Genomic_DNA"/>
</dbReference>
<accession>A0ABW7BAU1</accession>
<sequence length="111" mass="12222">MKYRDRGGDTWEDVTPGYIRVVVMNGVEVDHAEPWDVDYVTEKWGPLCPVDEAAEEAGDDPAEPDLPTVESVMGRSDIFQAAHALVNGLTWGETASVYDVLQVAKWLEGEG</sequence>
<name>A0ABW7BAU1_9ACTN</name>
<reference evidence="1 2" key="1">
    <citation type="submission" date="2024-10" db="EMBL/GenBank/DDBJ databases">
        <title>The Natural Products Discovery Center: Release of the First 8490 Sequenced Strains for Exploring Actinobacteria Biosynthetic Diversity.</title>
        <authorList>
            <person name="Kalkreuter E."/>
            <person name="Kautsar S.A."/>
            <person name="Yang D."/>
            <person name="Bader C.D."/>
            <person name="Teijaro C.N."/>
            <person name="Fluegel L."/>
            <person name="Davis C.M."/>
            <person name="Simpson J.R."/>
            <person name="Lauterbach L."/>
            <person name="Steele A.D."/>
            <person name="Gui C."/>
            <person name="Meng S."/>
            <person name="Li G."/>
            <person name="Viehrig K."/>
            <person name="Ye F."/>
            <person name="Su P."/>
            <person name="Kiefer A.F."/>
            <person name="Nichols A."/>
            <person name="Cepeda A.J."/>
            <person name="Yan W."/>
            <person name="Fan B."/>
            <person name="Jiang Y."/>
            <person name="Adhikari A."/>
            <person name="Zheng C.-J."/>
            <person name="Schuster L."/>
            <person name="Cowan T.M."/>
            <person name="Smanski M.J."/>
            <person name="Chevrette M.G."/>
            <person name="De Carvalho L.P.S."/>
            <person name="Shen B."/>
        </authorList>
    </citation>
    <scope>NUCLEOTIDE SEQUENCE [LARGE SCALE GENOMIC DNA]</scope>
    <source>
        <strain evidence="1 2">NPDC048320</strain>
    </source>
</reference>
<organism evidence="1 2">
    <name type="scientific">Streptomyces cinerochromogenes</name>
    <dbReference type="NCBI Taxonomy" id="66422"/>
    <lineage>
        <taxon>Bacteria</taxon>
        <taxon>Bacillati</taxon>
        <taxon>Actinomycetota</taxon>
        <taxon>Actinomycetes</taxon>
        <taxon>Kitasatosporales</taxon>
        <taxon>Streptomycetaceae</taxon>
        <taxon>Streptomyces</taxon>
    </lineage>
</organism>
<protein>
    <submittedName>
        <fullName evidence="1">Uncharacterized protein</fullName>
    </submittedName>
</protein>
<keyword evidence="2" id="KW-1185">Reference proteome</keyword>